<feature type="region of interest" description="Disordered" evidence="1">
    <location>
        <begin position="1"/>
        <end position="21"/>
    </location>
</feature>
<evidence type="ECO:0000313" key="3">
    <source>
        <dbReference type="Proteomes" id="UP000244005"/>
    </source>
</evidence>
<dbReference type="GO" id="GO:0009772">
    <property type="term" value="P:photosynthetic electron transport in photosystem II"/>
    <property type="evidence" value="ECO:0007669"/>
    <property type="project" value="InterPro"/>
</dbReference>
<sequence length="66" mass="7381">MKSCSCGFGSRPAASTRNSTVSNPISAQLVDIETIVVHFYPIWEAASVDEWLYNGDPYELFHNMLN</sequence>
<accession>A0A2R6WR19</accession>
<dbReference type="EMBL" id="KZ772736">
    <property type="protein sequence ID" value="PTQ36309.1"/>
    <property type="molecule type" value="Genomic_DNA"/>
</dbReference>
<keyword evidence="3" id="KW-1185">Reference proteome</keyword>
<dbReference type="Gramene" id="Mp8g01990.1">
    <property type="protein sequence ID" value="Mp8g01990.1.cds"/>
    <property type="gene ID" value="Mp8g01990"/>
</dbReference>
<proteinExistence type="predicted"/>
<name>A0A2R6WR19_MARPO</name>
<protein>
    <submittedName>
        <fullName evidence="2">Uncharacterized protein</fullName>
    </submittedName>
</protein>
<dbReference type="Proteomes" id="UP000244005">
    <property type="component" value="Unassembled WGS sequence"/>
</dbReference>
<evidence type="ECO:0000256" key="1">
    <source>
        <dbReference type="SAM" id="MobiDB-lite"/>
    </source>
</evidence>
<dbReference type="SUPFAM" id="SSF81483">
    <property type="entry name" value="Bacterial photosystem II reaction centre, L and M subunits"/>
    <property type="match status" value="1"/>
</dbReference>
<dbReference type="InterPro" id="IPR036854">
    <property type="entry name" value="Photo_II_D1/D2_sf"/>
</dbReference>
<evidence type="ECO:0000313" key="2">
    <source>
        <dbReference type="EMBL" id="PTQ36309.1"/>
    </source>
</evidence>
<dbReference type="AlphaFoldDB" id="A0A2R6WR19"/>
<gene>
    <name evidence="2" type="ORF">MARPO_0064s0002</name>
</gene>
<organism evidence="2 3">
    <name type="scientific">Marchantia polymorpha</name>
    <name type="common">Common liverwort</name>
    <name type="synonym">Marchantia aquatica</name>
    <dbReference type="NCBI Taxonomy" id="3197"/>
    <lineage>
        <taxon>Eukaryota</taxon>
        <taxon>Viridiplantae</taxon>
        <taxon>Streptophyta</taxon>
        <taxon>Embryophyta</taxon>
        <taxon>Marchantiophyta</taxon>
        <taxon>Marchantiopsida</taxon>
        <taxon>Marchantiidae</taxon>
        <taxon>Marchantiales</taxon>
        <taxon>Marchantiaceae</taxon>
        <taxon>Marchantia</taxon>
    </lineage>
</organism>
<reference evidence="3" key="1">
    <citation type="journal article" date="2017" name="Cell">
        <title>Insights into land plant evolution garnered from the Marchantia polymorpha genome.</title>
        <authorList>
            <person name="Bowman J.L."/>
            <person name="Kohchi T."/>
            <person name="Yamato K.T."/>
            <person name="Jenkins J."/>
            <person name="Shu S."/>
            <person name="Ishizaki K."/>
            <person name="Yamaoka S."/>
            <person name="Nishihama R."/>
            <person name="Nakamura Y."/>
            <person name="Berger F."/>
            <person name="Adam C."/>
            <person name="Aki S.S."/>
            <person name="Althoff F."/>
            <person name="Araki T."/>
            <person name="Arteaga-Vazquez M.A."/>
            <person name="Balasubrmanian S."/>
            <person name="Barry K."/>
            <person name="Bauer D."/>
            <person name="Boehm C.R."/>
            <person name="Briginshaw L."/>
            <person name="Caballero-Perez J."/>
            <person name="Catarino B."/>
            <person name="Chen F."/>
            <person name="Chiyoda S."/>
            <person name="Chovatia M."/>
            <person name="Davies K.M."/>
            <person name="Delmans M."/>
            <person name="Demura T."/>
            <person name="Dierschke T."/>
            <person name="Dolan L."/>
            <person name="Dorantes-Acosta A.E."/>
            <person name="Eklund D.M."/>
            <person name="Florent S.N."/>
            <person name="Flores-Sandoval E."/>
            <person name="Fujiyama A."/>
            <person name="Fukuzawa H."/>
            <person name="Galik B."/>
            <person name="Grimanelli D."/>
            <person name="Grimwood J."/>
            <person name="Grossniklaus U."/>
            <person name="Hamada T."/>
            <person name="Haseloff J."/>
            <person name="Hetherington A.J."/>
            <person name="Higo A."/>
            <person name="Hirakawa Y."/>
            <person name="Hundley H.N."/>
            <person name="Ikeda Y."/>
            <person name="Inoue K."/>
            <person name="Inoue S.I."/>
            <person name="Ishida S."/>
            <person name="Jia Q."/>
            <person name="Kakita M."/>
            <person name="Kanazawa T."/>
            <person name="Kawai Y."/>
            <person name="Kawashima T."/>
            <person name="Kennedy M."/>
            <person name="Kinose K."/>
            <person name="Kinoshita T."/>
            <person name="Kohara Y."/>
            <person name="Koide E."/>
            <person name="Komatsu K."/>
            <person name="Kopischke S."/>
            <person name="Kubo M."/>
            <person name="Kyozuka J."/>
            <person name="Lagercrantz U."/>
            <person name="Lin S.S."/>
            <person name="Lindquist E."/>
            <person name="Lipzen A.M."/>
            <person name="Lu C.W."/>
            <person name="De Luna E."/>
            <person name="Martienssen R.A."/>
            <person name="Minamino N."/>
            <person name="Mizutani M."/>
            <person name="Mizutani M."/>
            <person name="Mochizuki N."/>
            <person name="Monte I."/>
            <person name="Mosher R."/>
            <person name="Nagasaki H."/>
            <person name="Nakagami H."/>
            <person name="Naramoto S."/>
            <person name="Nishitani K."/>
            <person name="Ohtani M."/>
            <person name="Okamoto T."/>
            <person name="Okumura M."/>
            <person name="Phillips J."/>
            <person name="Pollak B."/>
            <person name="Reinders A."/>
            <person name="Rovekamp M."/>
            <person name="Sano R."/>
            <person name="Sawa S."/>
            <person name="Schmid M.W."/>
            <person name="Shirakawa M."/>
            <person name="Solano R."/>
            <person name="Spunde A."/>
            <person name="Suetsugu N."/>
            <person name="Sugano S."/>
            <person name="Sugiyama A."/>
            <person name="Sun R."/>
            <person name="Suzuki Y."/>
            <person name="Takenaka M."/>
            <person name="Takezawa D."/>
            <person name="Tomogane H."/>
            <person name="Tsuzuki M."/>
            <person name="Ueda T."/>
            <person name="Umeda M."/>
            <person name="Ward J.M."/>
            <person name="Watanabe Y."/>
            <person name="Yazaki K."/>
            <person name="Yokoyama R."/>
            <person name="Yoshitake Y."/>
            <person name="Yotsui I."/>
            <person name="Zachgo S."/>
            <person name="Schmutz J."/>
        </authorList>
    </citation>
    <scope>NUCLEOTIDE SEQUENCE [LARGE SCALE GENOMIC DNA]</scope>
    <source>
        <strain evidence="3">Tak-1</strain>
    </source>
</reference>